<organism evidence="4 6">
    <name type="scientific">Lyngbya aestuarii BL J</name>
    <dbReference type="NCBI Taxonomy" id="1348334"/>
    <lineage>
        <taxon>Bacteria</taxon>
        <taxon>Bacillati</taxon>
        <taxon>Cyanobacteriota</taxon>
        <taxon>Cyanophyceae</taxon>
        <taxon>Oscillatoriophycideae</taxon>
        <taxon>Oscillatoriales</taxon>
        <taxon>Microcoleaceae</taxon>
        <taxon>Lyngbya</taxon>
    </lineage>
</organism>
<gene>
    <name evidence="5" type="ORF">M595_3106</name>
    <name evidence="4" type="ORF">M595_6192</name>
</gene>
<dbReference type="AlphaFoldDB" id="U7Q9Y9"/>
<feature type="domain" description="Mechanosensitive ion channel MscS C-terminal" evidence="3">
    <location>
        <begin position="8"/>
        <end position="38"/>
    </location>
</feature>
<dbReference type="RefSeq" id="WP_023066840.1">
    <property type="nucleotide sequence ID" value="NZ_AUZM01000028.1"/>
</dbReference>
<dbReference type="GO" id="GO:0005886">
    <property type="term" value="C:plasma membrane"/>
    <property type="evidence" value="ECO:0007669"/>
    <property type="project" value="UniProtKB-SubCell"/>
</dbReference>
<sequence length="58" mass="6848">MVINFPSWVKTKPIEQWNVGREFRRRLKRRFDQVGISIGVPRLELQPNSNGKEINLKA</sequence>
<dbReference type="Gene3D" id="3.30.70.100">
    <property type="match status" value="1"/>
</dbReference>
<reference evidence="4 6" key="1">
    <citation type="journal article" date="2013" name="Front. Microbiol.">
        <title>Comparative genomic analyses of the cyanobacterium, Lyngbya aestuarii BL J, a powerful hydrogen producer.</title>
        <authorList>
            <person name="Kothari A."/>
            <person name="Vaughn M."/>
            <person name="Garcia-Pichel F."/>
        </authorList>
    </citation>
    <scope>NUCLEOTIDE SEQUENCE [LARGE SCALE GENOMIC DNA]</scope>
    <source>
        <strain evidence="4 6">BL J</strain>
    </source>
</reference>
<dbReference type="SUPFAM" id="SSF82689">
    <property type="entry name" value="Mechanosensitive channel protein MscS (YggB), C-terminal domain"/>
    <property type="match status" value="1"/>
</dbReference>
<dbReference type="PANTHER" id="PTHR30460:SF0">
    <property type="entry name" value="MODERATE CONDUCTANCE MECHANOSENSITIVE CHANNEL YBIO"/>
    <property type="match status" value="1"/>
</dbReference>
<dbReference type="InterPro" id="IPR011066">
    <property type="entry name" value="MscS_channel_C_sf"/>
</dbReference>
<accession>U7Q9Y9</accession>
<comment type="caution">
    <text evidence="4">The sequence shown here is derived from an EMBL/GenBank/DDBJ whole genome shotgun (WGS) entry which is preliminary data.</text>
</comment>
<evidence type="ECO:0000259" key="3">
    <source>
        <dbReference type="Pfam" id="PF21082"/>
    </source>
</evidence>
<evidence type="ECO:0000313" key="4">
    <source>
        <dbReference type="EMBL" id="ERT03870.1"/>
    </source>
</evidence>
<dbReference type="Pfam" id="PF21082">
    <property type="entry name" value="MS_channel_3rd"/>
    <property type="match status" value="1"/>
</dbReference>
<comment type="subcellular location">
    <subcellularLocation>
        <location evidence="1">Cell membrane</location>
    </subcellularLocation>
</comment>
<dbReference type="EMBL" id="AUZM01000173">
    <property type="protein sequence ID" value="ERT03870.1"/>
    <property type="molecule type" value="Genomic_DNA"/>
</dbReference>
<dbReference type="Proteomes" id="UP000017127">
    <property type="component" value="Unassembled WGS sequence"/>
</dbReference>
<dbReference type="PANTHER" id="PTHR30460">
    <property type="entry name" value="MODERATE CONDUCTANCE MECHANOSENSITIVE CHANNEL YBIO"/>
    <property type="match status" value="1"/>
</dbReference>
<evidence type="ECO:0000313" key="6">
    <source>
        <dbReference type="Proteomes" id="UP000017127"/>
    </source>
</evidence>
<dbReference type="GO" id="GO:0008381">
    <property type="term" value="F:mechanosensitive monoatomic ion channel activity"/>
    <property type="evidence" value="ECO:0007669"/>
    <property type="project" value="InterPro"/>
</dbReference>
<keyword evidence="6" id="KW-1185">Reference proteome</keyword>
<evidence type="ECO:0000256" key="2">
    <source>
        <dbReference type="ARBA" id="ARBA00022475"/>
    </source>
</evidence>
<dbReference type="EMBL" id="AUZM01000028">
    <property type="protein sequence ID" value="ERT06940.1"/>
    <property type="molecule type" value="Genomic_DNA"/>
</dbReference>
<keyword evidence="2" id="KW-0472">Membrane</keyword>
<proteinExistence type="predicted"/>
<evidence type="ECO:0000313" key="5">
    <source>
        <dbReference type="EMBL" id="ERT06940.1"/>
    </source>
</evidence>
<keyword evidence="2" id="KW-1003">Cell membrane</keyword>
<name>U7Q9Y9_9CYAN</name>
<evidence type="ECO:0000256" key="1">
    <source>
        <dbReference type="ARBA" id="ARBA00004236"/>
    </source>
</evidence>
<dbReference type="InterPro" id="IPR049278">
    <property type="entry name" value="MS_channel_C"/>
</dbReference>
<dbReference type="InterPro" id="IPR045276">
    <property type="entry name" value="YbiO_bact"/>
</dbReference>
<protein>
    <recommendedName>
        <fullName evidence="3">Mechanosensitive ion channel MscS C-terminal domain-containing protein</fullName>
    </recommendedName>
</protein>